<dbReference type="GO" id="GO:0006355">
    <property type="term" value="P:regulation of DNA-templated transcription"/>
    <property type="evidence" value="ECO:0007669"/>
    <property type="project" value="InterPro"/>
</dbReference>
<dbReference type="InterPro" id="IPR058031">
    <property type="entry name" value="AAA_lid_NorR"/>
</dbReference>
<feature type="non-terminal residue" evidence="6">
    <location>
        <position position="1"/>
    </location>
</feature>
<dbReference type="PROSITE" id="PS00688">
    <property type="entry name" value="SIGMA54_INTERACT_3"/>
    <property type="match status" value="1"/>
</dbReference>
<dbReference type="Pfam" id="PF25601">
    <property type="entry name" value="AAA_lid_14"/>
    <property type="match status" value="1"/>
</dbReference>
<name>X1H8Z6_9ZZZZ</name>
<sequence length="34" mass="3894">DFLLKYEWPGNVRELENAIERAAILTKNSCIEAS</sequence>
<evidence type="ECO:0000256" key="1">
    <source>
        <dbReference type="ARBA" id="ARBA00022741"/>
    </source>
</evidence>
<dbReference type="PROSITE" id="PS50045">
    <property type="entry name" value="SIGMA54_INTERACT_4"/>
    <property type="match status" value="1"/>
</dbReference>
<dbReference type="AlphaFoldDB" id="X1H8Z6"/>
<protein>
    <recommendedName>
        <fullName evidence="5">Sigma-54 factor interaction domain-containing protein</fullName>
    </recommendedName>
</protein>
<accession>X1H8Z6</accession>
<organism evidence="6">
    <name type="scientific">marine sediment metagenome</name>
    <dbReference type="NCBI Taxonomy" id="412755"/>
    <lineage>
        <taxon>unclassified sequences</taxon>
        <taxon>metagenomes</taxon>
        <taxon>ecological metagenomes</taxon>
    </lineage>
</organism>
<dbReference type="InterPro" id="IPR002078">
    <property type="entry name" value="Sigma_54_int"/>
</dbReference>
<keyword evidence="2" id="KW-0067">ATP-binding</keyword>
<evidence type="ECO:0000259" key="5">
    <source>
        <dbReference type="PROSITE" id="PS50045"/>
    </source>
</evidence>
<comment type="caution">
    <text evidence="6">The sequence shown here is derived from an EMBL/GenBank/DDBJ whole genome shotgun (WGS) entry which is preliminary data.</text>
</comment>
<evidence type="ECO:0000313" key="6">
    <source>
        <dbReference type="EMBL" id="GAH65867.1"/>
    </source>
</evidence>
<gene>
    <name evidence="6" type="ORF">S03H2_40915</name>
</gene>
<evidence type="ECO:0000256" key="3">
    <source>
        <dbReference type="ARBA" id="ARBA00023015"/>
    </source>
</evidence>
<dbReference type="GO" id="GO:0005524">
    <property type="term" value="F:ATP binding"/>
    <property type="evidence" value="ECO:0007669"/>
    <property type="project" value="InterPro"/>
</dbReference>
<feature type="domain" description="Sigma-54 factor interaction" evidence="5">
    <location>
        <begin position="1"/>
        <end position="24"/>
    </location>
</feature>
<dbReference type="EMBL" id="BARU01025390">
    <property type="protein sequence ID" value="GAH65867.1"/>
    <property type="molecule type" value="Genomic_DNA"/>
</dbReference>
<reference evidence="6" key="1">
    <citation type="journal article" date="2014" name="Front. Microbiol.">
        <title>High frequency of phylogenetically diverse reductive dehalogenase-homologous genes in deep subseafloor sedimentary metagenomes.</title>
        <authorList>
            <person name="Kawai M."/>
            <person name="Futagami T."/>
            <person name="Toyoda A."/>
            <person name="Takaki Y."/>
            <person name="Nishi S."/>
            <person name="Hori S."/>
            <person name="Arai W."/>
            <person name="Tsubouchi T."/>
            <person name="Morono Y."/>
            <person name="Uchiyama I."/>
            <person name="Ito T."/>
            <person name="Fujiyama A."/>
            <person name="Inagaki F."/>
            <person name="Takami H."/>
        </authorList>
    </citation>
    <scope>NUCLEOTIDE SEQUENCE</scope>
    <source>
        <strain evidence="6">Expedition CK06-06</strain>
    </source>
</reference>
<keyword evidence="1" id="KW-0547">Nucleotide-binding</keyword>
<proteinExistence type="predicted"/>
<evidence type="ECO:0000256" key="4">
    <source>
        <dbReference type="ARBA" id="ARBA00023163"/>
    </source>
</evidence>
<dbReference type="SUPFAM" id="SSF52540">
    <property type="entry name" value="P-loop containing nucleoside triphosphate hydrolases"/>
    <property type="match status" value="1"/>
</dbReference>
<dbReference type="Gene3D" id="1.10.8.60">
    <property type="match status" value="1"/>
</dbReference>
<dbReference type="InterPro" id="IPR027417">
    <property type="entry name" value="P-loop_NTPase"/>
</dbReference>
<dbReference type="InterPro" id="IPR025944">
    <property type="entry name" value="Sigma_54_int_dom_CS"/>
</dbReference>
<evidence type="ECO:0000256" key="2">
    <source>
        <dbReference type="ARBA" id="ARBA00022840"/>
    </source>
</evidence>
<keyword evidence="4" id="KW-0804">Transcription</keyword>
<keyword evidence="3" id="KW-0805">Transcription regulation</keyword>